<dbReference type="InterPro" id="IPR000717">
    <property type="entry name" value="PCI_dom"/>
</dbReference>
<dbReference type="GO" id="GO:0002183">
    <property type="term" value="P:cytoplasmic translational initiation"/>
    <property type="evidence" value="ECO:0007669"/>
    <property type="project" value="TreeGrafter"/>
</dbReference>
<sequence>IQDDEVEEWIVKAIAAKQLDCKMDQLNQTIIVRLSVRAKPVGVALRSKVSMWRGNVANVITTIQANKLAEDVSQNSFAPIFKARIFHNLPVAVLRQRNDGTQDFCRRHL</sequence>
<evidence type="ECO:0000313" key="3">
    <source>
        <dbReference type="EMBL" id="KAI3956117.1"/>
    </source>
</evidence>
<dbReference type="PANTHER" id="PTHR15350:SF2">
    <property type="entry name" value="EUKARYOTIC TRANSLATION INITIATION FACTOR 3 SUBUNIT M"/>
    <property type="match status" value="1"/>
</dbReference>
<evidence type="ECO:0000313" key="4">
    <source>
        <dbReference type="Proteomes" id="UP001202328"/>
    </source>
</evidence>
<dbReference type="InterPro" id="IPR045237">
    <property type="entry name" value="COPS7/eIF3m"/>
</dbReference>
<comment type="similarity">
    <text evidence="1">Belongs to the CSN7/EIF3M family. CSN7 subfamily.</text>
</comment>
<gene>
    <name evidence="3" type="ORF">MKW98_027431</name>
</gene>
<accession>A0AAD4XXS6</accession>
<keyword evidence="4" id="KW-1185">Reference proteome</keyword>
<proteinExistence type="inferred from homology"/>
<dbReference type="GO" id="GO:0005852">
    <property type="term" value="C:eukaryotic translation initiation factor 3 complex"/>
    <property type="evidence" value="ECO:0007669"/>
    <property type="project" value="TreeGrafter"/>
</dbReference>
<dbReference type="Proteomes" id="UP001202328">
    <property type="component" value="Unassembled WGS sequence"/>
</dbReference>
<name>A0AAD4XXS6_9MAGN</name>
<dbReference type="AlphaFoldDB" id="A0AAD4XXS6"/>
<dbReference type="PANTHER" id="PTHR15350">
    <property type="entry name" value="COP9 SIGNALOSOME COMPLEX SUBUNIT 7/DENDRITIC CELL PROTEIN GA17"/>
    <property type="match status" value="1"/>
</dbReference>
<organism evidence="3 4">
    <name type="scientific">Papaver atlanticum</name>
    <dbReference type="NCBI Taxonomy" id="357466"/>
    <lineage>
        <taxon>Eukaryota</taxon>
        <taxon>Viridiplantae</taxon>
        <taxon>Streptophyta</taxon>
        <taxon>Embryophyta</taxon>
        <taxon>Tracheophyta</taxon>
        <taxon>Spermatophyta</taxon>
        <taxon>Magnoliopsida</taxon>
        <taxon>Ranunculales</taxon>
        <taxon>Papaveraceae</taxon>
        <taxon>Papaveroideae</taxon>
        <taxon>Papaver</taxon>
    </lineage>
</organism>
<dbReference type="EMBL" id="JAJJMB010001710">
    <property type="protein sequence ID" value="KAI3956117.1"/>
    <property type="molecule type" value="Genomic_DNA"/>
</dbReference>
<dbReference type="Pfam" id="PF01399">
    <property type="entry name" value="PCI"/>
    <property type="match status" value="1"/>
</dbReference>
<comment type="caution">
    <text evidence="3">The sequence shown here is derived from an EMBL/GenBank/DDBJ whole genome shotgun (WGS) entry which is preliminary data.</text>
</comment>
<feature type="non-terminal residue" evidence="3">
    <location>
        <position position="109"/>
    </location>
</feature>
<evidence type="ECO:0000259" key="2">
    <source>
        <dbReference type="Pfam" id="PF01399"/>
    </source>
</evidence>
<reference evidence="3" key="1">
    <citation type="submission" date="2022-04" db="EMBL/GenBank/DDBJ databases">
        <title>A functionally conserved STORR gene fusion in Papaver species that diverged 16.8 million years ago.</title>
        <authorList>
            <person name="Catania T."/>
        </authorList>
    </citation>
    <scope>NUCLEOTIDE SEQUENCE</scope>
    <source>
        <strain evidence="3">S-188037</strain>
    </source>
</reference>
<protein>
    <recommendedName>
        <fullName evidence="2">PCI domain-containing protein</fullName>
    </recommendedName>
</protein>
<feature type="domain" description="PCI" evidence="2">
    <location>
        <begin position="2"/>
        <end position="33"/>
    </location>
</feature>
<evidence type="ECO:0000256" key="1">
    <source>
        <dbReference type="ARBA" id="ARBA00008482"/>
    </source>
</evidence>